<evidence type="ECO:0000313" key="4">
    <source>
        <dbReference type="Proteomes" id="UP000277580"/>
    </source>
</evidence>
<dbReference type="AlphaFoldDB" id="A0A3N4KX63"/>
<keyword evidence="2" id="KW-0812">Transmembrane</keyword>
<dbReference type="Proteomes" id="UP000277580">
    <property type="component" value="Unassembled WGS sequence"/>
</dbReference>
<protein>
    <submittedName>
        <fullName evidence="3">Uncharacterized protein</fullName>
    </submittedName>
</protein>
<keyword evidence="4" id="KW-1185">Reference proteome</keyword>
<gene>
    <name evidence="3" type="ORF">P167DRAFT_571602</name>
</gene>
<reference evidence="3 4" key="1">
    <citation type="journal article" date="2018" name="Nat. Ecol. Evol.">
        <title>Pezizomycetes genomes reveal the molecular basis of ectomycorrhizal truffle lifestyle.</title>
        <authorList>
            <person name="Murat C."/>
            <person name="Payen T."/>
            <person name="Noel B."/>
            <person name="Kuo A."/>
            <person name="Morin E."/>
            <person name="Chen J."/>
            <person name="Kohler A."/>
            <person name="Krizsan K."/>
            <person name="Balestrini R."/>
            <person name="Da Silva C."/>
            <person name="Montanini B."/>
            <person name="Hainaut M."/>
            <person name="Levati E."/>
            <person name="Barry K.W."/>
            <person name="Belfiori B."/>
            <person name="Cichocki N."/>
            <person name="Clum A."/>
            <person name="Dockter R.B."/>
            <person name="Fauchery L."/>
            <person name="Guy J."/>
            <person name="Iotti M."/>
            <person name="Le Tacon F."/>
            <person name="Lindquist E.A."/>
            <person name="Lipzen A."/>
            <person name="Malagnac F."/>
            <person name="Mello A."/>
            <person name="Molinier V."/>
            <person name="Miyauchi S."/>
            <person name="Poulain J."/>
            <person name="Riccioni C."/>
            <person name="Rubini A."/>
            <person name="Sitrit Y."/>
            <person name="Splivallo R."/>
            <person name="Traeger S."/>
            <person name="Wang M."/>
            <person name="Zifcakova L."/>
            <person name="Wipf D."/>
            <person name="Zambonelli A."/>
            <person name="Paolocci F."/>
            <person name="Nowrousian M."/>
            <person name="Ottonello S."/>
            <person name="Baldrian P."/>
            <person name="Spatafora J.W."/>
            <person name="Henrissat B."/>
            <person name="Nagy L.G."/>
            <person name="Aury J.M."/>
            <person name="Wincker P."/>
            <person name="Grigoriev I.V."/>
            <person name="Bonfante P."/>
            <person name="Martin F.M."/>
        </authorList>
    </citation>
    <scope>NUCLEOTIDE SEQUENCE [LARGE SCALE GENOMIC DNA]</scope>
    <source>
        <strain evidence="3 4">CCBAS932</strain>
    </source>
</reference>
<dbReference type="InParanoid" id="A0A3N4KX63"/>
<feature type="compositionally biased region" description="Basic and acidic residues" evidence="1">
    <location>
        <begin position="1"/>
        <end position="15"/>
    </location>
</feature>
<name>A0A3N4KX63_9PEZI</name>
<feature type="transmembrane region" description="Helical" evidence="2">
    <location>
        <begin position="57"/>
        <end position="81"/>
    </location>
</feature>
<organism evidence="3 4">
    <name type="scientific">Morchella conica CCBAS932</name>
    <dbReference type="NCBI Taxonomy" id="1392247"/>
    <lineage>
        <taxon>Eukaryota</taxon>
        <taxon>Fungi</taxon>
        <taxon>Dikarya</taxon>
        <taxon>Ascomycota</taxon>
        <taxon>Pezizomycotina</taxon>
        <taxon>Pezizomycetes</taxon>
        <taxon>Pezizales</taxon>
        <taxon>Morchellaceae</taxon>
        <taxon>Morchella</taxon>
    </lineage>
</organism>
<proteinExistence type="predicted"/>
<evidence type="ECO:0000256" key="2">
    <source>
        <dbReference type="SAM" id="Phobius"/>
    </source>
</evidence>
<evidence type="ECO:0000313" key="3">
    <source>
        <dbReference type="EMBL" id="RPB15127.1"/>
    </source>
</evidence>
<evidence type="ECO:0000256" key="1">
    <source>
        <dbReference type="SAM" id="MobiDB-lite"/>
    </source>
</evidence>
<keyword evidence="2" id="KW-1133">Transmembrane helix</keyword>
<keyword evidence="2" id="KW-0472">Membrane</keyword>
<sequence length="132" mass="14446">MSHQLRKDLRKDLQPSRHPVSSGSKGLRGGKGTWVVESIKESLKASNGTLSKVHPALAGWAFLEFLTVWFFTLAFIMVLQITREGKFVNLRIVQLFTRDVNRGFAAGVQLAAAGGGDVAPPRRGGTNNSYFC</sequence>
<accession>A0A3N4KX63</accession>
<dbReference type="EMBL" id="ML119114">
    <property type="protein sequence ID" value="RPB15127.1"/>
    <property type="molecule type" value="Genomic_DNA"/>
</dbReference>
<feature type="region of interest" description="Disordered" evidence="1">
    <location>
        <begin position="1"/>
        <end position="31"/>
    </location>
</feature>